<keyword evidence="5" id="KW-1185">Reference proteome</keyword>
<evidence type="ECO:0000256" key="2">
    <source>
        <dbReference type="SAM" id="Phobius"/>
    </source>
</evidence>
<evidence type="ECO:0000256" key="3">
    <source>
        <dbReference type="SAM" id="SignalP"/>
    </source>
</evidence>
<evidence type="ECO:0000313" key="4">
    <source>
        <dbReference type="EMBL" id="GAA0629875.1"/>
    </source>
</evidence>
<keyword evidence="3" id="KW-0732">Signal</keyword>
<evidence type="ECO:0000256" key="1">
    <source>
        <dbReference type="SAM" id="MobiDB-lite"/>
    </source>
</evidence>
<keyword evidence="2" id="KW-0812">Transmembrane</keyword>
<proteinExistence type="predicted"/>
<feature type="chain" id="PRO_5047200973" evidence="3">
    <location>
        <begin position="32"/>
        <end position="454"/>
    </location>
</feature>
<keyword evidence="2" id="KW-1133">Transmembrane helix</keyword>
<feature type="transmembrane region" description="Helical" evidence="2">
    <location>
        <begin position="426"/>
        <end position="445"/>
    </location>
</feature>
<gene>
    <name evidence="4" type="ORF">GCM10009547_36970</name>
</gene>
<dbReference type="EMBL" id="BAAAHE010000036">
    <property type="protein sequence ID" value="GAA0629875.1"/>
    <property type="molecule type" value="Genomic_DNA"/>
</dbReference>
<protein>
    <submittedName>
        <fullName evidence="4">Uncharacterized protein</fullName>
    </submittedName>
</protein>
<name>A0ABN1H5Z3_9ACTN</name>
<feature type="region of interest" description="Disordered" evidence="1">
    <location>
        <begin position="332"/>
        <end position="351"/>
    </location>
</feature>
<evidence type="ECO:0000313" key="5">
    <source>
        <dbReference type="Proteomes" id="UP001500957"/>
    </source>
</evidence>
<reference evidence="4 5" key="1">
    <citation type="journal article" date="2019" name="Int. J. Syst. Evol. Microbiol.">
        <title>The Global Catalogue of Microorganisms (GCM) 10K type strain sequencing project: providing services to taxonomists for standard genome sequencing and annotation.</title>
        <authorList>
            <consortium name="The Broad Institute Genomics Platform"/>
            <consortium name="The Broad Institute Genome Sequencing Center for Infectious Disease"/>
            <person name="Wu L."/>
            <person name="Ma J."/>
        </authorList>
    </citation>
    <scope>NUCLEOTIDE SEQUENCE [LARGE SCALE GENOMIC DNA]</scope>
    <source>
        <strain evidence="4 5">JCM 10671</strain>
    </source>
</reference>
<accession>A0ABN1H5Z3</accession>
<keyword evidence="2" id="KW-0472">Membrane</keyword>
<organism evidence="4 5">
    <name type="scientific">Sporichthya brevicatena</name>
    <dbReference type="NCBI Taxonomy" id="171442"/>
    <lineage>
        <taxon>Bacteria</taxon>
        <taxon>Bacillati</taxon>
        <taxon>Actinomycetota</taxon>
        <taxon>Actinomycetes</taxon>
        <taxon>Sporichthyales</taxon>
        <taxon>Sporichthyaceae</taxon>
        <taxon>Sporichthya</taxon>
    </lineage>
</organism>
<dbReference type="Proteomes" id="UP001500957">
    <property type="component" value="Unassembled WGS sequence"/>
</dbReference>
<comment type="caution">
    <text evidence="4">The sequence shown here is derived from an EMBL/GenBank/DDBJ whole genome shotgun (WGS) entry which is preliminary data.</text>
</comment>
<sequence length="454" mass="45234">MRAPHWALALTAVATASTGALITLPVGSASADPLIPADMNTTYSLTAQGDAQYYEVISASVPASPEVEASSLVAHAELANGLGEAFASSPYLGTTGQNLPGTAAGLPSGFGFALPVPFTRVPGYIECRSPDKAADDGGWYRTTVDCGETTVKAHGEQGAPPEIPAPNQQETADAVVSVVKDNAVAEASGTVAGFVQGPLEVGYSVAQAKIVDSTTPGKAPTITSQTFGRFSVNGQDFGFNQNGFRYLGQEASSKDAIAQANEVLKNAGIQLDVAPIETATDAATGAMTYTIGGLKVTTTQAVPGAEPLTVTFILGRASVSALNDAIDFAKSDSVGSGSANSGASTDSTTAGGISGADTGATVDAAGAPAVDLGTGAVGALPGTDTGLSPLPEGVADVAGPLVSGEILPTSLGFVPAAAQRGTDTELLYGLLLLGGMAVLGGHLLFGRFAMNRGV</sequence>
<feature type="signal peptide" evidence="3">
    <location>
        <begin position="1"/>
        <end position="31"/>
    </location>
</feature>